<dbReference type="GO" id="GO:0043200">
    <property type="term" value="P:response to amino acid"/>
    <property type="evidence" value="ECO:0007669"/>
    <property type="project" value="TreeGrafter"/>
</dbReference>
<evidence type="ECO:0000313" key="6">
    <source>
        <dbReference type="Proteomes" id="UP000031643"/>
    </source>
</evidence>
<evidence type="ECO:0000256" key="2">
    <source>
        <dbReference type="ARBA" id="ARBA00023125"/>
    </source>
</evidence>
<dbReference type="Gene3D" id="3.30.70.920">
    <property type="match status" value="1"/>
</dbReference>
<dbReference type="InterPro" id="IPR019888">
    <property type="entry name" value="Tscrpt_reg_AsnC-like"/>
</dbReference>
<dbReference type="Gene3D" id="1.10.10.10">
    <property type="entry name" value="Winged helix-like DNA-binding domain superfamily/Winged helix DNA-binding domain"/>
    <property type="match status" value="1"/>
</dbReference>
<dbReference type="GO" id="GO:0005829">
    <property type="term" value="C:cytosol"/>
    <property type="evidence" value="ECO:0007669"/>
    <property type="project" value="TreeGrafter"/>
</dbReference>
<dbReference type="InterPro" id="IPR036388">
    <property type="entry name" value="WH-like_DNA-bd_sf"/>
</dbReference>
<name>A0A0A8K5N3_9HYPH</name>
<gene>
    <name evidence="5" type="ORF">GL4_2786</name>
</gene>
<evidence type="ECO:0000259" key="4">
    <source>
        <dbReference type="PROSITE" id="PS50956"/>
    </source>
</evidence>
<dbReference type="RefSeq" id="WP_045368283.1">
    <property type="nucleotide sequence ID" value="NZ_AP014648.1"/>
</dbReference>
<dbReference type="STRING" id="1384459.GL4_2786"/>
<evidence type="ECO:0000256" key="1">
    <source>
        <dbReference type="ARBA" id="ARBA00023015"/>
    </source>
</evidence>
<dbReference type="Pfam" id="PF13404">
    <property type="entry name" value="HTH_AsnC-type"/>
    <property type="match status" value="1"/>
</dbReference>
<evidence type="ECO:0000313" key="5">
    <source>
        <dbReference type="EMBL" id="BAQ18220.1"/>
    </source>
</evidence>
<dbReference type="HOGENOM" id="CLU_091233_5_2_5"/>
<protein>
    <submittedName>
        <fullName evidence="5">Transcriptional regulator, AsnC family</fullName>
    </submittedName>
</protein>
<accession>A0A0A8K5N3</accession>
<dbReference type="InterPro" id="IPR000485">
    <property type="entry name" value="AsnC-type_HTH_dom"/>
</dbReference>
<dbReference type="SUPFAM" id="SSF46785">
    <property type="entry name" value="Winged helix' DNA-binding domain"/>
    <property type="match status" value="1"/>
</dbReference>
<dbReference type="InterPro" id="IPR011991">
    <property type="entry name" value="ArsR-like_HTH"/>
</dbReference>
<dbReference type="PROSITE" id="PS50956">
    <property type="entry name" value="HTH_ASNC_2"/>
    <property type="match status" value="1"/>
</dbReference>
<keyword evidence="3" id="KW-0804">Transcription</keyword>
<dbReference type="InterPro" id="IPR011008">
    <property type="entry name" value="Dimeric_a/b-barrel"/>
</dbReference>
<organism evidence="5 6">
    <name type="scientific">Methyloceanibacter caenitepidi</name>
    <dbReference type="NCBI Taxonomy" id="1384459"/>
    <lineage>
        <taxon>Bacteria</taxon>
        <taxon>Pseudomonadati</taxon>
        <taxon>Pseudomonadota</taxon>
        <taxon>Alphaproteobacteria</taxon>
        <taxon>Hyphomicrobiales</taxon>
        <taxon>Hyphomicrobiaceae</taxon>
        <taxon>Methyloceanibacter</taxon>
    </lineage>
</organism>
<dbReference type="AlphaFoldDB" id="A0A0A8K5N3"/>
<keyword evidence="1" id="KW-0805">Transcription regulation</keyword>
<dbReference type="PRINTS" id="PR00033">
    <property type="entry name" value="HTHASNC"/>
</dbReference>
<dbReference type="InterPro" id="IPR019887">
    <property type="entry name" value="Tscrpt_reg_AsnC/Lrp_C"/>
</dbReference>
<dbReference type="GO" id="GO:0006355">
    <property type="term" value="P:regulation of DNA-templated transcription"/>
    <property type="evidence" value="ECO:0007669"/>
    <property type="project" value="UniProtKB-ARBA"/>
</dbReference>
<proteinExistence type="predicted"/>
<dbReference type="SMART" id="SM00344">
    <property type="entry name" value="HTH_ASNC"/>
    <property type="match status" value="1"/>
</dbReference>
<dbReference type="CDD" id="cd00090">
    <property type="entry name" value="HTH_ARSR"/>
    <property type="match status" value="1"/>
</dbReference>
<dbReference type="OrthoDB" id="7707281at2"/>
<evidence type="ECO:0000256" key="3">
    <source>
        <dbReference type="ARBA" id="ARBA00023163"/>
    </source>
</evidence>
<dbReference type="InterPro" id="IPR036390">
    <property type="entry name" value="WH_DNA-bd_sf"/>
</dbReference>
<dbReference type="EMBL" id="AP014648">
    <property type="protein sequence ID" value="BAQ18220.1"/>
    <property type="molecule type" value="Genomic_DNA"/>
</dbReference>
<dbReference type="Proteomes" id="UP000031643">
    <property type="component" value="Chromosome"/>
</dbReference>
<dbReference type="GO" id="GO:0043565">
    <property type="term" value="F:sequence-specific DNA binding"/>
    <property type="evidence" value="ECO:0007669"/>
    <property type="project" value="InterPro"/>
</dbReference>
<keyword evidence="6" id="KW-1185">Reference proteome</keyword>
<dbReference type="PANTHER" id="PTHR30154:SF34">
    <property type="entry name" value="TRANSCRIPTIONAL REGULATOR AZLB"/>
    <property type="match status" value="1"/>
</dbReference>
<feature type="domain" description="HTH asnC-type" evidence="4">
    <location>
        <begin position="19"/>
        <end position="79"/>
    </location>
</feature>
<dbReference type="PANTHER" id="PTHR30154">
    <property type="entry name" value="LEUCINE-RESPONSIVE REGULATORY PROTEIN"/>
    <property type="match status" value="1"/>
</dbReference>
<dbReference type="KEGG" id="mcg:GL4_2786"/>
<dbReference type="SUPFAM" id="SSF54909">
    <property type="entry name" value="Dimeric alpha+beta barrel"/>
    <property type="match status" value="1"/>
</dbReference>
<dbReference type="Pfam" id="PF01037">
    <property type="entry name" value="AsnC_trans_reg"/>
    <property type="match status" value="1"/>
</dbReference>
<reference evidence="5 6" key="1">
    <citation type="submission" date="2014-09" db="EMBL/GenBank/DDBJ databases">
        <title>Genome sequencing of Methyloceanibacter caenitepidi Gela4.</title>
        <authorList>
            <person name="Takeuchi M."/>
            <person name="Susumu S."/>
            <person name="Kamagata Y."/>
            <person name="Oshima K."/>
            <person name="Hattori M."/>
            <person name="Iwasaki W."/>
        </authorList>
    </citation>
    <scope>NUCLEOTIDE SEQUENCE [LARGE SCALE GENOMIC DNA]</scope>
    <source>
        <strain evidence="5 6">Gela4</strain>
    </source>
</reference>
<keyword evidence="2" id="KW-0238">DNA-binding</keyword>
<sequence length="178" mass="19525">MSLPTRTTPTPDKNIASPYDELNRRIVAILQEDGRTSFRTIAEMLDISEGTVRNRVAWMKEAGHLAIVAIVDPTSISYRADAMLGIKVAPGHTPEAVAARLGASPSVVYVMWVSGRYDLLVEVVFDDEDGLAGFMNGMCYRDTGIASAEIMTGIKMFKNQFLLKRDLPDGQTTRDAAE</sequence>